<name>A0A4P6F7P8_9MICO</name>
<proteinExistence type="inferred from homology"/>
<reference evidence="8 9" key="1">
    <citation type="submission" date="2019-01" db="EMBL/GenBank/DDBJ databases">
        <title>Genome sequencing of strain FW10M-9.</title>
        <authorList>
            <person name="Heo J."/>
            <person name="Kim S.-J."/>
            <person name="Kim J.-S."/>
            <person name="Hong S.-B."/>
            <person name="Kwon S.-W."/>
        </authorList>
    </citation>
    <scope>NUCLEOTIDE SEQUENCE [LARGE SCALE GENOMIC DNA]</scope>
    <source>
        <strain evidence="8 9">FW10M-9</strain>
    </source>
</reference>
<accession>A0A4P6F7P8</accession>
<evidence type="ECO:0000256" key="5">
    <source>
        <dbReference type="ARBA" id="ARBA00024993"/>
    </source>
</evidence>
<dbReference type="CDD" id="cd03378">
    <property type="entry name" value="beta_CA_cladeC"/>
    <property type="match status" value="1"/>
</dbReference>
<keyword evidence="4" id="KW-0456">Lyase</keyword>
<dbReference type="Proteomes" id="UP000292118">
    <property type="component" value="Chromosome"/>
</dbReference>
<feature type="binding site" evidence="7">
    <location>
        <position position="62"/>
    </location>
    <ligand>
        <name>Zn(2+)</name>
        <dbReference type="ChEBI" id="CHEBI:29105"/>
    </ligand>
</feature>
<dbReference type="GO" id="GO:0015976">
    <property type="term" value="P:carbon utilization"/>
    <property type="evidence" value="ECO:0007669"/>
    <property type="project" value="InterPro"/>
</dbReference>
<dbReference type="EMBL" id="CP035493">
    <property type="protein sequence ID" value="QAY71822.1"/>
    <property type="molecule type" value="Genomic_DNA"/>
</dbReference>
<dbReference type="PANTHER" id="PTHR11002">
    <property type="entry name" value="CARBONIC ANHYDRASE"/>
    <property type="match status" value="1"/>
</dbReference>
<gene>
    <name evidence="8" type="ORF">ET471_09850</name>
</gene>
<dbReference type="InterPro" id="IPR036874">
    <property type="entry name" value="Carbonic_anhydrase_sf"/>
</dbReference>
<keyword evidence="3 7" id="KW-0862">Zinc</keyword>
<evidence type="ECO:0000256" key="6">
    <source>
        <dbReference type="ARBA" id="ARBA00048348"/>
    </source>
</evidence>
<feature type="binding site" evidence="7">
    <location>
        <position position="64"/>
    </location>
    <ligand>
        <name>Zn(2+)</name>
        <dbReference type="ChEBI" id="CHEBI:29105"/>
    </ligand>
</feature>
<dbReference type="GO" id="GO:0004089">
    <property type="term" value="F:carbonate dehydratase activity"/>
    <property type="evidence" value="ECO:0007669"/>
    <property type="project" value="UniProtKB-EC"/>
</dbReference>
<comment type="cofactor">
    <cofactor evidence="7">
        <name>Zn(2+)</name>
        <dbReference type="ChEBI" id="CHEBI:29105"/>
    </cofactor>
    <text evidence="7">Binds 1 zinc ion per subunit.</text>
</comment>
<evidence type="ECO:0000256" key="2">
    <source>
        <dbReference type="ARBA" id="ARBA00012925"/>
    </source>
</evidence>
<evidence type="ECO:0000313" key="9">
    <source>
        <dbReference type="Proteomes" id="UP000292118"/>
    </source>
</evidence>
<keyword evidence="7" id="KW-0479">Metal-binding</keyword>
<protein>
    <recommendedName>
        <fullName evidence="2">carbonic anhydrase</fullName>
        <ecNumber evidence="2">4.2.1.1</ecNumber>
    </recommendedName>
</protein>
<organism evidence="8 9">
    <name type="scientific">Xylanimonas protaetiae</name>
    <dbReference type="NCBI Taxonomy" id="2509457"/>
    <lineage>
        <taxon>Bacteria</taxon>
        <taxon>Bacillati</taxon>
        <taxon>Actinomycetota</taxon>
        <taxon>Actinomycetes</taxon>
        <taxon>Micrococcales</taxon>
        <taxon>Promicromonosporaceae</taxon>
        <taxon>Xylanimonas</taxon>
    </lineage>
</organism>
<evidence type="ECO:0000256" key="7">
    <source>
        <dbReference type="PIRSR" id="PIRSR601765-1"/>
    </source>
</evidence>
<dbReference type="GO" id="GO:0008270">
    <property type="term" value="F:zinc ion binding"/>
    <property type="evidence" value="ECO:0007669"/>
    <property type="project" value="InterPro"/>
</dbReference>
<dbReference type="KEGG" id="xya:ET471_09850"/>
<evidence type="ECO:0000256" key="1">
    <source>
        <dbReference type="ARBA" id="ARBA00006217"/>
    </source>
</evidence>
<sequence length="231" mass="24095">MPAPSDPSPKVPATRTPADSWAALRAGNDRFVAGEPEHPSQSVDRRRELAFSQHPHTVIFGCSDSRVAAEIIFDQGLGDVFVVRTAGHVVDTTVIGSIEYGTELLGASLVVVLGHDLCGAIAATAHTLATGEQPPGFVRAVVDKVIPSVADLTAAARRAGGGDDGTALYDPATLRTAHVRHTVDVLAGYSAALRERVEKGVLAIVGVEYDLAEGNARLVHVLGDVGEDPRG</sequence>
<feature type="binding site" evidence="7">
    <location>
        <position position="118"/>
    </location>
    <ligand>
        <name>Zn(2+)</name>
        <dbReference type="ChEBI" id="CHEBI:29105"/>
    </ligand>
</feature>
<dbReference type="PANTHER" id="PTHR11002:SF79">
    <property type="entry name" value="CARBONIC ANHYDRASE 2"/>
    <property type="match status" value="1"/>
</dbReference>
<comment type="function">
    <text evidence="5">Catalyzes the reversible hydration of carbon dioxide to form bicarbonate.</text>
</comment>
<evidence type="ECO:0000256" key="4">
    <source>
        <dbReference type="ARBA" id="ARBA00023239"/>
    </source>
</evidence>
<dbReference type="PROSITE" id="PS00704">
    <property type="entry name" value="PROK_CO2_ANHYDRASE_1"/>
    <property type="match status" value="1"/>
</dbReference>
<dbReference type="AlphaFoldDB" id="A0A4P6F7P8"/>
<dbReference type="InterPro" id="IPR015892">
    <property type="entry name" value="Carbonic_anhydrase_CS"/>
</dbReference>
<evidence type="ECO:0000313" key="8">
    <source>
        <dbReference type="EMBL" id="QAY71822.1"/>
    </source>
</evidence>
<dbReference type="EC" id="4.2.1.1" evidence="2"/>
<dbReference type="SMART" id="SM00947">
    <property type="entry name" value="Pro_CA"/>
    <property type="match status" value="1"/>
</dbReference>
<feature type="binding site" evidence="7">
    <location>
        <position position="115"/>
    </location>
    <ligand>
        <name>Zn(2+)</name>
        <dbReference type="ChEBI" id="CHEBI:29105"/>
    </ligand>
</feature>
<comment type="similarity">
    <text evidence="1">Belongs to the beta-class carbonic anhydrase family.</text>
</comment>
<dbReference type="Gene3D" id="3.40.1050.10">
    <property type="entry name" value="Carbonic anhydrase"/>
    <property type="match status" value="1"/>
</dbReference>
<evidence type="ECO:0000256" key="3">
    <source>
        <dbReference type="ARBA" id="ARBA00022833"/>
    </source>
</evidence>
<dbReference type="Pfam" id="PF00484">
    <property type="entry name" value="Pro_CA"/>
    <property type="match status" value="1"/>
</dbReference>
<dbReference type="InterPro" id="IPR001765">
    <property type="entry name" value="Carbonic_anhydrase"/>
</dbReference>
<comment type="catalytic activity">
    <reaction evidence="6">
        <text>hydrogencarbonate + H(+) = CO2 + H2O</text>
        <dbReference type="Rhea" id="RHEA:10748"/>
        <dbReference type="ChEBI" id="CHEBI:15377"/>
        <dbReference type="ChEBI" id="CHEBI:15378"/>
        <dbReference type="ChEBI" id="CHEBI:16526"/>
        <dbReference type="ChEBI" id="CHEBI:17544"/>
        <dbReference type="EC" id="4.2.1.1"/>
    </reaction>
</comment>
<dbReference type="OrthoDB" id="9797527at2"/>
<dbReference type="SUPFAM" id="SSF53056">
    <property type="entry name" value="beta-carbonic anhydrase, cab"/>
    <property type="match status" value="1"/>
</dbReference>
<keyword evidence="9" id="KW-1185">Reference proteome</keyword>